<dbReference type="SUPFAM" id="SSF55874">
    <property type="entry name" value="ATPase domain of HSP90 chaperone/DNA topoisomerase II/histidine kinase"/>
    <property type="match status" value="1"/>
</dbReference>
<dbReference type="InterPro" id="IPR000014">
    <property type="entry name" value="PAS"/>
</dbReference>
<dbReference type="InterPro" id="IPR000700">
    <property type="entry name" value="PAS-assoc_C"/>
</dbReference>
<evidence type="ECO:0000256" key="4">
    <source>
        <dbReference type="ARBA" id="ARBA00022679"/>
    </source>
</evidence>
<dbReference type="InterPro" id="IPR035965">
    <property type="entry name" value="PAS-like_dom_sf"/>
</dbReference>
<dbReference type="PANTHER" id="PTHR43304">
    <property type="entry name" value="PHYTOCHROME-LIKE PROTEIN CPH1"/>
    <property type="match status" value="1"/>
</dbReference>
<keyword evidence="12" id="KW-1185">Reference proteome</keyword>
<dbReference type="Gene3D" id="3.30.565.10">
    <property type="entry name" value="Histidine kinase-like ATPase, C-terminal domain"/>
    <property type="match status" value="1"/>
</dbReference>
<feature type="transmembrane region" description="Helical" evidence="7">
    <location>
        <begin position="182"/>
        <end position="204"/>
    </location>
</feature>
<dbReference type="RefSeq" id="WP_190582127.1">
    <property type="nucleotide sequence ID" value="NZ_CAWPQU010000062.1"/>
</dbReference>
<dbReference type="InterPro" id="IPR005467">
    <property type="entry name" value="His_kinase_dom"/>
</dbReference>
<keyword evidence="4" id="KW-0808">Transferase</keyword>
<feature type="domain" description="PAS" evidence="9">
    <location>
        <begin position="280"/>
        <end position="325"/>
    </location>
</feature>
<evidence type="ECO:0000256" key="6">
    <source>
        <dbReference type="ARBA" id="ARBA00023012"/>
    </source>
</evidence>
<dbReference type="SMART" id="SM00387">
    <property type="entry name" value="HATPase_c"/>
    <property type="match status" value="1"/>
</dbReference>
<organism evidence="11 12">
    <name type="scientific">Phormidium tenue FACHB-1050</name>
    <dbReference type="NCBI Taxonomy" id="2692857"/>
    <lineage>
        <taxon>Bacteria</taxon>
        <taxon>Bacillati</taxon>
        <taxon>Cyanobacteriota</taxon>
        <taxon>Cyanophyceae</taxon>
        <taxon>Oscillatoriophycideae</taxon>
        <taxon>Oscillatoriales</taxon>
        <taxon>Oscillatoriaceae</taxon>
        <taxon>Phormidium</taxon>
    </lineage>
</organism>
<keyword evidence="5" id="KW-0418">Kinase</keyword>
<reference evidence="11 12" key="1">
    <citation type="journal article" date="2020" name="ISME J.">
        <title>Comparative genomics reveals insights into cyanobacterial evolution and habitat adaptation.</title>
        <authorList>
            <person name="Chen M.Y."/>
            <person name="Teng W.K."/>
            <person name="Zhao L."/>
            <person name="Hu C.X."/>
            <person name="Zhou Y.K."/>
            <person name="Han B.P."/>
            <person name="Song L.R."/>
            <person name="Shu W.S."/>
        </authorList>
    </citation>
    <scope>NUCLEOTIDE SEQUENCE [LARGE SCALE GENOMIC DNA]</scope>
    <source>
        <strain evidence="11 12">FACHB-1050</strain>
    </source>
</reference>
<dbReference type="InterPro" id="IPR004358">
    <property type="entry name" value="Sig_transdc_His_kin-like_C"/>
</dbReference>
<evidence type="ECO:0000259" key="9">
    <source>
        <dbReference type="PROSITE" id="PS50112"/>
    </source>
</evidence>
<feature type="domain" description="PAC" evidence="10">
    <location>
        <begin position="352"/>
        <end position="404"/>
    </location>
</feature>
<dbReference type="InterPro" id="IPR003594">
    <property type="entry name" value="HATPase_dom"/>
</dbReference>
<evidence type="ECO:0000259" key="10">
    <source>
        <dbReference type="PROSITE" id="PS50113"/>
    </source>
</evidence>
<protein>
    <recommendedName>
        <fullName evidence="2">histidine kinase</fullName>
        <ecNumber evidence="2">2.7.13.3</ecNumber>
    </recommendedName>
</protein>
<evidence type="ECO:0000256" key="2">
    <source>
        <dbReference type="ARBA" id="ARBA00012438"/>
    </source>
</evidence>
<evidence type="ECO:0000256" key="1">
    <source>
        <dbReference type="ARBA" id="ARBA00000085"/>
    </source>
</evidence>
<keyword evidence="3" id="KW-0597">Phosphoprotein</keyword>
<keyword evidence="7" id="KW-0472">Membrane</keyword>
<keyword evidence="7" id="KW-1133">Transmembrane helix</keyword>
<dbReference type="Gene3D" id="3.30.450.20">
    <property type="entry name" value="PAS domain"/>
    <property type="match status" value="1"/>
</dbReference>
<proteinExistence type="predicted"/>
<dbReference type="SMART" id="SM00388">
    <property type="entry name" value="HisKA"/>
    <property type="match status" value="1"/>
</dbReference>
<name>A0ABR8CIC3_9CYAN</name>
<evidence type="ECO:0000313" key="12">
    <source>
        <dbReference type="Proteomes" id="UP000618445"/>
    </source>
</evidence>
<dbReference type="InterPro" id="IPR052162">
    <property type="entry name" value="Sensor_kinase/Photoreceptor"/>
</dbReference>
<dbReference type="CDD" id="cd00130">
    <property type="entry name" value="PAS"/>
    <property type="match status" value="1"/>
</dbReference>
<dbReference type="Gene3D" id="6.10.340.10">
    <property type="match status" value="1"/>
</dbReference>
<dbReference type="PROSITE" id="PS50113">
    <property type="entry name" value="PAC"/>
    <property type="match status" value="1"/>
</dbReference>
<keyword evidence="6" id="KW-0902">Two-component regulatory system</keyword>
<accession>A0ABR8CIC3</accession>
<feature type="domain" description="Histidine kinase" evidence="8">
    <location>
        <begin position="422"/>
        <end position="640"/>
    </location>
</feature>
<dbReference type="Pfam" id="PF13426">
    <property type="entry name" value="PAS_9"/>
    <property type="match status" value="1"/>
</dbReference>
<dbReference type="EC" id="2.7.13.3" evidence="2"/>
<evidence type="ECO:0000259" key="8">
    <source>
        <dbReference type="PROSITE" id="PS50109"/>
    </source>
</evidence>
<dbReference type="PROSITE" id="PS50112">
    <property type="entry name" value="PAS"/>
    <property type="match status" value="1"/>
</dbReference>
<dbReference type="Pfam" id="PF02518">
    <property type="entry name" value="HATPase_c"/>
    <property type="match status" value="1"/>
</dbReference>
<evidence type="ECO:0000256" key="7">
    <source>
        <dbReference type="SAM" id="Phobius"/>
    </source>
</evidence>
<dbReference type="InterPro" id="IPR003661">
    <property type="entry name" value="HisK_dim/P_dom"/>
</dbReference>
<evidence type="ECO:0000256" key="3">
    <source>
        <dbReference type="ARBA" id="ARBA00022553"/>
    </source>
</evidence>
<dbReference type="EMBL" id="JACJQY010000065">
    <property type="protein sequence ID" value="MBD2319777.1"/>
    <property type="molecule type" value="Genomic_DNA"/>
</dbReference>
<keyword evidence="7" id="KW-0812">Transmembrane</keyword>
<comment type="caution">
    <text evidence="11">The sequence shown here is derived from an EMBL/GenBank/DDBJ whole genome shotgun (WGS) entry which is preliminary data.</text>
</comment>
<dbReference type="PROSITE" id="PS50109">
    <property type="entry name" value="HIS_KIN"/>
    <property type="match status" value="1"/>
</dbReference>
<dbReference type="NCBIfam" id="TIGR00229">
    <property type="entry name" value="sensory_box"/>
    <property type="match status" value="1"/>
</dbReference>
<comment type="catalytic activity">
    <reaction evidence="1">
        <text>ATP + protein L-histidine = ADP + protein N-phospho-L-histidine.</text>
        <dbReference type="EC" id="2.7.13.3"/>
    </reaction>
</comment>
<dbReference type="PRINTS" id="PR00344">
    <property type="entry name" value="BCTRLSENSOR"/>
</dbReference>
<feature type="transmembrane region" description="Helical" evidence="7">
    <location>
        <begin position="16"/>
        <end position="36"/>
    </location>
</feature>
<dbReference type="InterPro" id="IPR001610">
    <property type="entry name" value="PAC"/>
</dbReference>
<dbReference type="Gene3D" id="1.10.287.130">
    <property type="match status" value="1"/>
</dbReference>
<dbReference type="InterPro" id="IPR036890">
    <property type="entry name" value="HATPase_C_sf"/>
</dbReference>
<dbReference type="CDD" id="cd00082">
    <property type="entry name" value="HisKA"/>
    <property type="match status" value="1"/>
</dbReference>
<evidence type="ECO:0000256" key="5">
    <source>
        <dbReference type="ARBA" id="ARBA00022777"/>
    </source>
</evidence>
<dbReference type="SUPFAM" id="SSF55785">
    <property type="entry name" value="PYP-like sensor domain (PAS domain)"/>
    <property type="match status" value="1"/>
</dbReference>
<dbReference type="SUPFAM" id="SSF47384">
    <property type="entry name" value="Homodimeric domain of signal transducing histidine kinase"/>
    <property type="match status" value="1"/>
</dbReference>
<dbReference type="Pfam" id="PF00512">
    <property type="entry name" value="HisKA"/>
    <property type="match status" value="1"/>
</dbReference>
<evidence type="ECO:0000313" key="11">
    <source>
        <dbReference type="EMBL" id="MBD2319777.1"/>
    </source>
</evidence>
<dbReference type="Proteomes" id="UP000618445">
    <property type="component" value="Unassembled WGS sequence"/>
</dbReference>
<dbReference type="InterPro" id="IPR036097">
    <property type="entry name" value="HisK_dim/P_sf"/>
</dbReference>
<dbReference type="SMART" id="SM00086">
    <property type="entry name" value="PAC"/>
    <property type="match status" value="1"/>
</dbReference>
<gene>
    <name evidence="11" type="ORF">H6G05_23425</name>
</gene>
<sequence length="647" mass="73030">MKKQLPISKRNLAQKLLIGFGLSLVTIGLGTLWVTYTSIRQDLERQVQQRAESITRGLEFATEGLIEIKDTVLLGRIVQNYATLPTVVEVSIVDPDGMAIAHSQNLETGKRYADMRPSLTMAVNRASQTGESEHFRTFLNGKSVVIEILPFSSLLFGKVGKRGVAIAIMDLEKMEQETWRSFLSSTLTMALGTGIILLFLGWLIQQLVLRPLAHLNQAITQSTQTEDFVLPALPNDEIGFLGNNFAAVFGQLKAYKQMELEIVEIELREKSRYLDAVLLNLQDMKYALDRSAIVAITDIRGEITYVNDKFCEASKYSREELIGQNHSLLNSGHHSPEFFAGMWAEIASGQNWRSDIRNRSKDGTLFWVDTTIVPLLNLQGIPYQFLAISQDISERKRTEQEMRLLTERLEINNRELQDFAYVASHDLQEPLRKIQAFGDRLKTTNGDVINEKGKDYLARMLNAASRAQVLINDLLTFSRVTTKAKDFASIDLNEILEGVLSDLEVQIERTAATVEFDPLPKIEADPSQMRQLLQNLITNAIKFRKENVAPIVQIRVNPIHQDDRAAYEIRVIDNGIGLEQKYSDRIFQMFQRLHGRNAYEGTGIGLAICRKIVERHGGMIAVESQIDQGATFILTLPLKQATIEDYD</sequence>
<dbReference type="PANTHER" id="PTHR43304:SF1">
    <property type="entry name" value="PAC DOMAIN-CONTAINING PROTEIN"/>
    <property type="match status" value="1"/>
</dbReference>